<evidence type="ECO:0000256" key="1">
    <source>
        <dbReference type="ARBA" id="ARBA00004487"/>
    </source>
</evidence>
<evidence type="ECO:0000256" key="5">
    <source>
        <dbReference type="ARBA" id="ARBA00022729"/>
    </source>
</evidence>
<evidence type="ECO:0000256" key="7">
    <source>
        <dbReference type="ARBA" id="ARBA00023018"/>
    </source>
</evidence>
<sequence>MRTDRLHFWVLFYYLLNDFDLFLFGPYRGIYSVEADGAGMMDNSSRSQRKPDDTQRQKLLTALQYVEKIQRQMSKSLNCTPNQSVILDIAFQHARWKSEALLAVKVANLLTSLWRVRNANGSSMAENDTFLYNLVRSNLLFSPSVFGSVICFEKNQYRDYVIFCPYAFRDKKYGGAVHVKDISVGHNYLTSPETIWWREPREINLRRSPKLRKDITDIYTVRHNQTTAEPVRNVSVPVVEYDADGFWTRPYFDCFGGEIWMITFLAPFFNESNQFLGVVSIDVELSSIDINQCDAQDSTEEIGGGKNGKSDRTGSTDSVKLLEFMGTHKCKKSTKCEPIPNNGFKRGSYRCTCKPGFYFPDINANLKAFNGSIIEEEYDKKMKGLQTDYDDKFNCIPCSEGCEECTDGSPCIYKGQIIPRIVLISVNGLAAMMAIMIGVMVFYLRDSKVFDVASPVFLEILLLGSVFMYSSLAAAYVGPSSLTCTIEIWLYQCGFFVVYGTIVLKIWRVSASFRVRSPRRVEVTEGMMAGRLIILFSCLVIYLLVWTLLMPPHVITNTSVLRFKQCSLGDMNYVNFCGNFILLAVALFLCVRVRNAPSAYNETRFTTWAVYNAMFVTCFVAVLRILTANNTNSDILFATKFILIQMTATVTLLLLFIPKLVLLRKMRGKEFSRRLTEISHEPRSSIQTSNGSYLHDVSSLERENEDLKEEVKRLANKVANLQSRLMKDKNKHIKSTSNSLSRIRSSTNDEHCDDHTQKKMSSSPFSSFLNSRV</sequence>
<evidence type="ECO:0000256" key="15">
    <source>
        <dbReference type="ARBA" id="ARBA00023273"/>
    </source>
</evidence>
<evidence type="ECO:0000256" key="2">
    <source>
        <dbReference type="ARBA" id="ARBA00007242"/>
    </source>
</evidence>
<evidence type="ECO:0000256" key="3">
    <source>
        <dbReference type="ARBA" id="ARBA00022475"/>
    </source>
</evidence>
<evidence type="ECO:0000256" key="17">
    <source>
        <dbReference type="SAM" id="MobiDB-lite"/>
    </source>
</evidence>
<comment type="similarity">
    <text evidence="2">Belongs to the G-protein coupled receptor 3 family.</text>
</comment>
<dbReference type="EMBL" id="CALNXI010000033">
    <property type="protein sequence ID" value="CAH3015986.1"/>
    <property type="molecule type" value="Genomic_DNA"/>
</dbReference>
<evidence type="ECO:0000256" key="11">
    <source>
        <dbReference type="ARBA" id="ARBA00023170"/>
    </source>
</evidence>
<feature type="compositionally biased region" description="Low complexity" evidence="17">
    <location>
        <begin position="761"/>
        <end position="773"/>
    </location>
</feature>
<feature type="transmembrane region" description="Helical" evidence="18">
    <location>
        <begin position="641"/>
        <end position="663"/>
    </location>
</feature>
<evidence type="ECO:0000313" key="21">
    <source>
        <dbReference type="Proteomes" id="UP001159427"/>
    </source>
</evidence>
<keyword evidence="12" id="KW-0325">Glycoprotein</keyword>
<keyword evidence="10" id="KW-1015">Disulfide bond</keyword>
<evidence type="ECO:0000256" key="13">
    <source>
        <dbReference type="ARBA" id="ARBA00023224"/>
    </source>
</evidence>
<feature type="transmembrane region" description="Helical" evidence="18">
    <location>
        <begin position="489"/>
        <end position="507"/>
    </location>
</feature>
<dbReference type="PRINTS" id="PR01176">
    <property type="entry name" value="GABABRECEPTR"/>
</dbReference>
<evidence type="ECO:0000259" key="19">
    <source>
        <dbReference type="PROSITE" id="PS50259"/>
    </source>
</evidence>
<keyword evidence="7" id="KW-0770">Synapse</keyword>
<dbReference type="InterPro" id="IPR054714">
    <property type="entry name" value="GPR158_179_extracellular"/>
</dbReference>
<keyword evidence="9 18" id="KW-0472">Membrane</keyword>
<dbReference type="InterPro" id="IPR043458">
    <property type="entry name" value="GPR158/179"/>
</dbReference>
<dbReference type="Pfam" id="PF22572">
    <property type="entry name" value="GPR158_179_EC"/>
    <property type="match status" value="1"/>
</dbReference>
<comment type="caution">
    <text evidence="20">The sequence shown here is derived from an EMBL/GenBank/DDBJ whole genome shotgun (WGS) entry which is preliminary data.</text>
</comment>
<evidence type="ECO:0000313" key="20">
    <source>
        <dbReference type="EMBL" id="CAH3015986.1"/>
    </source>
</evidence>
<feature type="domain" description="G-protein coupled receptors family 3 profile" evidence="19">
    <location>
        <begin position="419"/>
        <end position="663"/>
    </location>
</feature>
<keyword evidence="6 18" id="KW-1133">Transmembrane helix</keyword>
<dbReference type="Proteomes" id="UP001159427">
    <property type="component" value="Unassembled WGS sequence"/>
</dbReference>
<feature type="region of interest" description="Disordered" evidence="17">
    <location>
        <begin position="727"/>
        <end position="773"/>
    </location>
</feature>
<feature type="transmembrane region" description="Helical" evidence="18">
    <location>
        <begin position="528"/>
        <end position="549"/>
    </location>
</feature>
<feature type="region of interest" description="Disordered" evidence="17">
    <location>
        <begin position="296"/>
        <end position="315"/>
    </location>
</feature>
<accession>A0ABN8LFV8</accession>
<feature type="transmembrane region" description="Helical" evidence="18">
    <location>
        <begin position="456"/>
        <end position="477"/>
    </location>
</feature>
<feature type="transmembrane region" description="Helical" evidence="18">
    <location>
        <begin position="573"/>
        <end position="593"/>
    </location>
</feature>
<evidence type="ECO:0000256" key="14">
    <source>
        <dbReference type="ARBA" id="ARBA00023257"/>
    </source>
</evidence>
<evidence type="ECO:0000256" key="9">
    <source>
        <dbReference type="ARBA" id="ARBA00023136"/>
    </source>
</evidence>
<feature type="transmembrane region" description="Helical" evidence="18">
    <location>
        <begin position="421"/>
        <end position="444"/>
    </location>
</feature>
<keyword evidence="3" id="KW-1003">Cell membrane</keyword>
<dbReference type="PANTHER" id="PTHR32546:SF26">
    <property type="entry name" value="SMOG, ISOFORM D"/>
    <property type="match status" value="1"/>
</dbReference>
<name>A0ABN8LFV8_9CNID</name>
<feature type="transmembrane region" description="Helical" evidence="18">
    <location>
        <begin position="605"/>
        <end position="626"/>
    </location>
</feature>
<keyword evidence="13" id="KW-0807">Transducer</keyword>
<keyword evidence="14" id="KW-0628">Postsynaptic cell membrane</keyword>
<keyword evidence="15" id="KW-0966">Cell projection</keyword>
<dbReference type="Gene3D" id="3.30.450.20">
    <property type="entry name" value="PAS domain"/>
    <property type="match status" value="1"/>
</dbReference>
<organism evidence="20 21">
    <name type="scientific">Porites evermanni</name>
    <dbReference type="NCBI Taxonomy" id="104178"/>
    <lineage>
        <taxon>Eukaryota</taxon>
        <taxon>Metazoa</taxon>
        <taxon>Cnidaria</taxon>
        <taxon>Anthozoa</taxon>
        <taxon>Hexacorallia</taxon>
        <taxon>Scleractinia</taxon>
        <taxon>Fungiina</taxon>
        <taxon>Poritidae</taxon>
        <taxon>Porites</taxon>
    </lineage>
</organism>
<feature type="compositionally biased region" description="Basic and acidic residues" evidence="17">
    <location>
        <begin position="747"/>
        <end position="757"/>
    </location>
</feature>
<dbReference type="PANTHER" id="PTHR32546">
    <property type="entry name" value="G-PROTEIN COUPLED RECEPTOR 158-RELATED"/>
    <property type="match status" value="1"/>
</dbReference>
<keyword evidence="4 18" id="KW-0812">Transmembrane</keyword>
<evidence type="ECO:0000256" key="8">
    <source>
        <dbReference type="ARBA" id="ARBA00023040"/>
    </source>
</evidence>
<dbReference type="PROSITE" id="PS50259">
    <property type="entry name" value="G_PROTEIN_RECEP_F3_4"/>
    <property type="match status" value="1"/>
</dbReference>
<dbReference type="CDD" id="cd12913">
    <property type="entry name" value="PDC1_MCP_like"/>
    <property type="match status" value="1"/>
</dbReference>
<keyword evidence="5" id="KW-0732">Signal</keyword>
<evidence type="ECO:0000256" key="16">
    <source>
        <dbReference type="ARBA" id="ARBA00034104"/>
    </source>
</evidence>
<feature type="compositionally biased region" description="Low complexity" evidence="17">
    <location>
        <begin position="735"/>
        <end position="746"/>
    </location>
</feature>
<dbReference type="Pfam" id="PF00003">
    <property type="entry name" value="7tm_3"/>
    <property type="match status" value="1"/>
</dbReference>
<protein>
    <recommendedName>
        <fullName evidence="19">G-protein coupled receptors family 3 profile domain-containing protein</fullName>
    </recommendedName>
</protein>
<keyword evidence="21" id="KW-1185">Reference proteome</keyword>
<comment type="subcellular location">
    <subcellularLocation>
        <location evidence="1">Cell projection</location>
        <location evidence="1">Neuron projection</location>
    </subcellularLocation>
    <subcellularLocation>
        <location evidence="16">Postsynaptic cell membrane</location>
        <topology evidence="16">Multi-pass membrane protein</topology>
    </subcellularLocation>
</comment>
<evidence type="ECO:0000256" key="6">
    <source>
        <dbReference type="ARBA" id="ARBA00022989"/>
    </source>
</evidence>
<evidence type="ECO:0000256" key="18">
    <source>
        <dbReference type="SAM" id="Phobius"/>
    </source>
</evidence>
<evidence type="ECO:0000256" key="4">
    <source>
        <dbReference type="ARBA" id="ARBA00022692"/>
    </source>
</evidence>
<keyword evidence="8" id="KW-0297">G-protein coupled receptor</keyword>
<keyword evidence="11" id="KW-0675">Receptor</keyword>
<dbReference type="InterPro" id="IPR017978">
    <property type="entry name" value="GPCR_3_C"/>
</dbReference>
<evidence type="ECO:0000256" key="12">
    <source>
        <dbReference type="ARBA" id="ARBA00023180"/>
    </source>
</evidence>
<proteinExistence type="inferred from homology"/>
<evidence type="ECO:0000256" key="10">
    <source>
        <dbReference type="ARBA" id="ARBA00023157"/>
    </source>
</evidence>
<reference evidence="20 21" key="1">
    <citation type="submission" date="2022-05" db="EMBL/GenBank/DDBJ databases">
        <authorList>
            <consortium name="Genoscope - CEA"/>
            <person name="William W."/>
        </authorList>
    </citation>
    <scope>NUCLEOTIDE SEQUENCE [LARGE SCALE GENOMIC DNA]</scope>
</reference>
<gene>
    <name evidence="20" type="ORF">PEVE_00024636</name>
</gene>